<dbReference type="PANTHER" id="PTHR31499">
    <property type="entry name" value="MYB FAMILY TRANSCRIPTION FACTOR PHL11"/>
    <property type="match status" value="1"/>
</dbReference>
<dbReference type="InterPro" id="IPR046955">
    <property type="entry name" value="PHR1-like"/>
</dbReference>
<proteinExistence type="predicted"/>
<keyword evidence="3" id="KW-1185">Reference proteome</keyword>
<comment type="caution">
    <text evidence="2">The sequence shown here is derived from an EMBL/GenBank/DDBJ whole genome shotgun (WGS) entry which is preliminary data.</text>
</comment>
<feature type="domain" description="MYB-CC type transcription factor LHEQLE-containing" evidence="1">
    <location>
        <begin position="108"/>
        <end position="155"/>
    </location>
</feature>
<name>A0AAP0P2C2_9MAGN</name>
<sequence length="380" mass="42935">MYHHQNHHPQVNNSFSSSRLSVPSERHLFIQSQHVQGDAGLVLSTDAKPRLKWTPELHERFIEAVNQLGEQILLNIGCVTPEAEDRISEVSSALMNHTNLGPQTNKNLQINEALQMQIEVQRMLHEQLEVQRHLQLRIEAQGKYLQTVLEKAHETLGRQNLSSLGLEAAKVQLSELVSKVSTECLNSAFSGIKEPQRLCNQQTQTIQPADCSIDSCLTSCEGSNKDQELNNIGMGLKSYHTDAFLTQKETGDQSRLEPNETMWFADLNRNNAFPSSMSREAEKLILPIKRSSSDLSMSISINREKRSSCSSSTTRGKNEDRDIFFSQVDNRTPTMKPETEKIFKEFKLPYLSANLDLNSHDKSDAAPRCKKFDLNGISWS</sequence>
<dbReference type="GO" id="GO:0003700">
    <property type="term" value="F:DNA-binding transcription factor activity"/>
    <property type="evidence" value="ECO:0007669"/>
    <property type="project" value="InterPro"/>
</dbReference>
<evidence type="ECO:0000313" key="3">
    <source>
        <dbReference type="Proteomes" id="UP001419268"/>
    </source>
</evidence>
<dbReference type="Proteomes" id="UP001419268">
    <property type="component" value="Unassembled WGS sequence"/>
</dbReference>
<dbReference type="AlphaFoldDB" id="A0AAP0P2C2"/>
<dbReference type="PANTHER" id="PTHR31499:SF2">
    <property type="entry name" value="MYB-RELATED PROTEIN 2"/>
    <property type="match status" value="1"/>
</dbReference>
<protein>
    <recommendedName>
        <fullName evidence="1">MYB-CC type transcription factor LHEQLE-containing domain-containing protein</fullName>
    </recommendedName>
</protein>
<dbReference type="Pfam" id="PF14379">
    <property type="entry name" value="Myb_CC_LHEQLE"/>
    <property type="match status" value="1"/>
</dbReference>
<organism evidence="2 3">
    <name type="scientific">Stephania cephalantha</name>
    <dbReference type="NCBI Taxonomy" id="152367"/>
    <lineage>
        <taxon>Eukaryota</taxon>
        <taxon>Viridiplantae</taxon>
        <taxon>Streptophyta</taxon>
        <taxon>Embryophyta</taxon>
        <taxon>Tracheophyta</taxon>
        <taxon>Spermatophyta</taxon>
        <taxon>Magnoliopsida</taxon>
        <taxon>Ranunculales</taxon>
        <taxon>Menispermaceae</taxon>
        <taxon>Menispermoideae</taxon>
        <taxon>Cissampelideae</taxon>
        <taxon>Stephania</taxon>
    </lineage>
</organism>
<dbReference type="Gene3D" id="1.10.10.60">
    <property type="entry name" value="Homeodomain-like"/>
    <property type="match status" value="1"/>
</dbReference>
<evidence type="ECO:0000259" key="1">
    <source>
        <dbReference type="Pfam" id="PF14379"/>
    </source>
</evidence>
<dbReference type="EMBL" id="JBBNAG010000006">
    <property type="protein sequence ID" value="KAK9124916.1"/>
    <property type="molecule type" value="Genomic_DNA"/>
</dbReference>
<reference evidence="2 3" key="1">
    <citation type="submission" date="2024-01" db="EMBL/GenBank/DDBJ databases">
        <title>Genome assemblies of Stephania.</title>
        <authorList>
            <person name="Yang L."/>
        </authorList>
    </citation>
    <scope>NUCLEOTIDE SEQUENCE [LARGE SCALE GENOMIC DNA]</scope>
    <source>
        <strain evidence="2">JXDWG</strain>
        <tissue evidence="2">Leaf</tissue>
    </source>
</reference>
<evidence type="ECO:0000313" key="2">
    <source>
        <dbReference type="EMBL" id="KAK9124916.1"/>
    </source>
</evidence>
<accession>A0AAP0P2C2</accession>
<dbReference type="InterPro" id="IPR025756">
    <property type="entry name" value="Myb_CC_LHEQLE"/>
</dbReference>
<gene>
    <name evidence="2" type="ORF">Scep_013762</name>
</gene>